<dbReference type="Proteomes" id="UP000006614">
    <property type="component" value="Unassembled WGS sequence"/>
</dbReference>
<dbReference type="EMBL" id="ALJO01000011">
    <property type="protein sequence ID" value="EJP24771.1"/>
    <property type="molecule type" value="Genomic_DNA"/>
</dbReference>
<comment type="caution">
    <text evidence="2">The sequence shown here is derived from an EMBL/GenBank/DDBJ whole genome shotgun (WGS) entry which is preliminary data.</text>
</comment>
<reference evidence="2 3" key="1">
    <citation type="submission" date="2012-07" db="EMBL/GenBank/DDBJ databases">
        <authorList>
            <person name="Durkin A.S."/>
            <person name="McCorrison J."/>
            <person name="Torralba M."/>
            <person name="Gillis M."/>
            <person name="Methe B."/>
            <person name="Sutton G."/>
            <person name="Nelson K.E."/>
        </authorList>
    </citation>
    <scope>NUCLEOTIDE SEQUENCE [LARGE SCALE GENOMIC DNA]</scope>
    <source>
        <strain evidence="2 3">SK1138</strain>
    </source>
</reference>
<evidence type="ECO:0000313" key="2">
    <source>
        <dbReference type="EMBL" id="EJP24771.1"/>
    </source>
</evidence>
<name>A0AAD2T703_STRAP</name>
<proteinExistence type="predicted"/>
<gene>
    <name evidence="2" type="ORF">HMPREF1126_1527</name>
</gene>
<keyword evidence="1" id="KW-0812">Transmembrane</keyword>
<feature type="transmembrane region" description="Helical" evidence="1">
    <location>
        <begin position="57"/>
        <end position="79"/>
    </location>
</feature>
<organism evidence="2 3">
    <name type="scientific">Streptococcus anginosus SK1138</name>
    <dbReference type="NCBI Taxonomy" id="1161422"/>
    <lineage>
        <taxon>Bacteria</taxon>
        <taxon>Bacillati</taxon>
        <taxon>Bacillota</taxon>
        <taxon>Bacilli</taxon>
        <taxon>Lactobacillales</taxon>
        <taxon>Streptococcaceae</taxon>
        <taxon>Streptococcus</taxon>
        <taxon>Streptococcus anginosus group</taxon>
    </lineage>
</organism>
<protein>
    <submittedName>
        <fullName evidence="2">Uncharacterized protein</fullName>
    </submittedName>
</protein>
<keyword evidence="1" id="KW-1133">Transmembrane helix</keyword>
<sequence length="84" mass="8868">MTKESEKKFMETAVRVVNAIGTIGGLVGLGWAAFGIWDLATGIKRDDDIKKDRGNLSILLGAVLGIALKAIFSAVAAGIQSFNF</sequence>
<evidence type="ECO:0000313" key="3">
    <source>
        <dbReference type="Proteomes" id="UP000006614"/>
    </source>
</evidence>
<dbReference type="AlphaFoldDB" id="A0AAD2T703"/>
<evidence type="ECO:0000256" key="1">
    <source>
        <dbReference type="SAM" id="Phobius"/>
    </source>
</evidence>
<feature type="transmembrane region" description="Helical" evidence="1">
    <location>
        <begin position="12"/>
        <end position="37"/>
    </location>
</feature>
<keyword evidence="1" id="KW-0472">Membrane</keyword>
<accession>A0AAD2T703</accession>